<dbReference type="EMBL" id="JARBHA010000005">
    <property type="protein sequence ID" value="KAJ9701127.1"/>
    <property type="molecule type" value="Genomic_DNA"/>
</dbReference>
<proteinExistence type="predicted"/>
<feature type="chain" id="PRO_5041312531" evidence="1">
    <location>
        <begin position="20"/>
        <end position="142"/>
    </location>
</feature>
<accession>A0AA39A647</accession>
<evidence type="ECO:0000256" key="1">
    <source>
        <dbReference type="SAM" id="SignalP"/>
    </source>
</evidence>
<dbReference type="AlphaFoldDB" id="A0AA39A647"/>
<protein>
    <submittedName>
        <fullName evidence="2">Uncharacterized protein</fullName>
    </submittedName>
</protein>
<organism evidence="2 3">
    <name type="scientific">Vitis rotundifolia</name>
    <name type="common">Muscadine grape</name>
    <dbReference type="NCBI Taxonomy" id="103349"/>
    <lineage>
        <taxon>Eukaryota</taxon>
        <taxon>Viridiplantae</taxon>
        <taxon>Streptophyta</taxon>
        <taxon>Embryophyta</taxon>
        <taxon>Tracheophyta</taxon>
        <taxon>Spermatophyta</taxon>
        <taxon>Magnoliopsida</taxon>
        <taxon>eudicotyledons</taxon>
        <taxon>Gunneridae</taxon>
        <taxon>Pentapetalae</taxon>
        <taxon>rosids</taxon>
        <taxon>Vitales</taxon>
        <taxon>Vitaceae</taxon>
        <taxon>Viteae</taxon>
        <taxon>Vitis</taxon>
    </lineage>
</organism>
<dbReference type="Proteomes" id="UP001168098">
    <property type="component" value="Unassembled WGS sequence"/>
</dbReference>
<feature type="signal peptide" evidence="1">
    <location>
        <begin position="1"/>
        <end position="19"/>
    </location>
</feature>
<dbReference type="Gene3D" id="2.20.25.690">
    <property type="match status" value="1"/>
</dbReference>
<keyword evidence="3" id="KW-1185">Reference proteome</keyword>
<evidence type="ECO:0000313" key="2">
    <source>
        <dbReference type="EMBL" id="KAJ9701127.1"/>
    </source>
</evidence>
<gene>
    <name evidence="2" type="ORF">PVL29_006464</name>
</gene>
<evidence type="ECO:0000313" key="3">
    <source>
        <dbReference type="Proteomes" id="UP001168098"/>
    </source>
</evidence>
<comment type="caution">
    <text evidence="2">The sequence shown here is derived from an EMBL/GenBank/DDBJ whole genome shotgun (WGS) entry which is preliminary data.</text>
</comment>
<name>A0AA39A647_VITRO</name>
<sequence length="142" mass="15458">MPVGLSLFLSVVFTQILVCYKLPQMGNRRSLILGSGDIDTSTVVKADSDGCLGGASGASLVVNSSWKNPSGEWHVDYKVVYELCTDTLTSHLKSNDDKGPIIDAVVWNGEPWRATLDRQSLEDDPGCGKLADFVTVTNYRYV</sequence>
<keyword evidence="1" id="KW-0732">Signal</keyword>
<reference evidence="2 3" key="1">
    <citation type="journal article" date="2023" name="BMC Biotechnol.">
        <title>Vitis rotundifolia cv Carlos genome sequencing.</title>
        <authorList>
            <person name="Huff M."/>
            <person name="Hulse-Kemp A."/>
            <person name="Scheffler B."/>
            <person name="Youngblood R."/>
            <person name="Simpson S."/>
            <person name="Babiker E."/>
            <person name="Staton M."/>
        </authorList>
    </citation>
    <scope>NUCLEOTIDE SEQUENCE [LARGE SCALE GENOMIC DNA]</scope>
    <source>
        <tissue evidence="2">Leaf</tissue>
    </source>
</reference>